<comment type="caution">
    <text evidence="10">The sequence shown here is derived from an EMBL/GenBank/DDBJ whole genome shotgun (WGS) entry which is preliminary data.</text>
</comment>
<dbReference type="Pfam" id="PF20501">
    <property type="entry name" value="MbhE"/>
    <property type="match status" value="1"/>
</dbReference>
<dbReference type="AlphaFoldDB" id="A0A0F8WA61"/>
<gene>
    <name evidence="10" type="ORF">LCGC14_3094200</name>
</gene>
<dbReference type="EMBL" id="LAZR01066473">
    <property type="protein sequence ID" value="KKK53498.1"/>
    <property type="molecule type" value="Genomic_DNA"/>
</dbReference>
<keyword evidence="5 7" id="KW-1133">Transmembrane helix</keyword>
<feature type="domain" description="MrpA C-terminal/MbhD" evidence="8">
    <location>
        <begin position="12"/>
        <end position="69"/>
    </location>
</feature>
<keyword evidence="2" id="KW-0813">Transport</keyword>
<dbReference type="Pfam" id="PF13244">
    <property type="entry name" value="MbhD"/>
    <property type="match status" value="1"/>
</dbReference>
<evidence type="ECO:0000256" key="2">
    <source>
        <dbReference type="ARBA" id="ARBA00022448"/>
    </source>
</evidence>
<dbReference type="GO" id="GO:0005886">
    <property type="term" value="C:plasma membrane"/>
    <property type="evidence" value="ECO:0007669"/>
    <property type="project" value="UniProtKB-SubCell"/>
</dbReference>
<feature type="transmembrane region" description="Helical" evidence="7">
    <location>
        <begin position="31"/>
        <end position="48"/>
    </location>
</feature>
<accession>A0A0F8WA61</accession>
<comment type="subcellular location">
    <subcellularLocation>
        <location evidence="1">Cell membrane</location>
        <topology evidence="1">Multi-pass membrane protein</topology>
    </subcellularLocation>
</comment>
<dbReference type="InterPro" id="IPR050616">
    <property type="entry name" value="CPA3_Na-H_Antiporter_A"/>
</dbReference>
<keyword evidence="6 7" id="KW-0472">Membrane</keyword>
<dbReference type="InterPro" id="IPR046806">
    <property type="entry name" value="MrpA_C/MbhE"/>
</dbReference>
<dbReference type="InterPro" id="IPR042106">
    <property type="entry name" value="Nuo/plastoQ_OxRdtase_6_NuoJ"/>
</dbReference>
<evidence type="ECO:0000256" key="1">
    <source>
        <dbReference type="ARBA" id="ARBA00004651"/>
    </source>
</evidence>
<evidence type="ECO:0000256" key="7">
    <source>
        <dbReference type="SAM" id="Phobius"/>
    </source>
</evidence>
<feature type="non-terminal residue" evidence="10">
    <location>
        <position position="209"/>
    </location>
</feature>
<feature type="transmembrane region" description="Helical" evidence="7">
    <location>
        <begin position="55"/>
        <end position="73"/>
    </location>
</feature>
<keyword evidence="3" id="KW-1003">Cell membrane</keyword>
<dbReference type="PANTHER" id="PTHR43373">
    <property type="entry name" value="NA(+)/H(+) ANTIPORTER SUBUNIT"/>
    <property type="match status" value="1"/>
</dbReference>
<evidence type="ECO:0000259" key="8">
    <source>
        <dbReference type="Pfam" id="PF13244"/>
    </source>
</evidence>
<keyword evidence="4 7" id="KW-0812">Transmembrane</keyword>
<name>A0A0F8WA61_9ZZZZ</name>
<dbReference type="InterPro" id="IPR025383">
    <property type="entry name" value="MrpA_C/MbhD"/>
</dbReference>
<evidence type="ECO:0000256" key="6">
    <source>
        <dbReference type="ARBA" id="ARBA00023136"/>
    </source>
</evidence>
<sequence>MGMEIILLIILIFLIVAALIAVETKNLLSSVISLGAVGFGLSIAFLFLRAPDLALVQIAVEVILLIFLIRATIGRDVIPTKGHIHWAGLLSVCLLVAAVSVFGFFAFRSLEEFGTPIIALVPDAPANRYLQDGLKETGAANIVTAVLLDYRAYDTLGEATVLFAAIIGALAAGAPRTLIWEMTVPPQQQISWGFGSPAFPDNQGYMWFA</sequence>
<protein>
    <submittedName>
        <fullName evidence="10">Uncharacterized protein</fullName>
    </submittedName>
</protein>
<evidence type="ECO:0000256" key="5">
    <source>
        <dbReference type="ARBA" id="ARBA00022989"/>
    </source>
</evidence>
<reference evidence="10" key="1">
    <citation type="journal article" date="2015" name="Nature">
        <title>Complex archaea that bridge the gap between prokaryotes and eukaryotes.</title>
        <authorList>
            <person name="Spang A."/>
            <person name="Saw J.H."/>
            <person name="Jorgensen S.L."/>
            <person name="Zaremba-Niedzwiedzka K."/>
            <person name="Martijn J."/>
            <person name="Lind A.E."/>
            <person name="van Eijk R."/>
            <person name="Schleper C."/>
            <person name="Guy L."/>
            <person name="Ettema T.J."/>
        </authorList>
    </citation>
    <scope>NUCLEOTIDE SEQUENCE</scope>
</reference>
<dbReference type="PANTHER" id="PTHR43373:SF1">
    <property type="entry name" value="NA(+)_H(+) ANTIPORTER SUBUNIT A"/>
    <property type="match status" value="1"/>
</dbReference>
<evidence type="ECO:0000256" key="4">
    <source>
        <dbReference type="ARBA" id="ARBA00022692"/>
    </source>
</evidence>
<feature type="domain" description="MrpA C-terminal/MbhE" evidence="9">
    <location>
        <begin position="126"/>
        <end position="166"/>
    </location>
</feature>
<dbReference type="Gene3D" id="1.20.120.1200">
    <property type="entry name" value="NADH-ubiquinone/plastoquinone oxidoreductase chain 6, subunit NuoJ"/>
    <property type="match status" value="1"/>
</dbReference>
<feature type="transmembrane region" description="Helical" evidence="7">
    <location>
        <begin position="85"/>
        <end position="107"/>
    </location>
</feature>
<organism evidence="10">
    <name type="scientific">marine sediment metagenome</name>
    <dbReference type="NCBI Taxonomy" id="412755"/>
    <lineage>
        <taxon>unclassified sequences</taxon>
        <taxon>metagenomes</taxon>
        <taxon>ecological metagenomes</taxon>
    </lineage>
</organism>
<evidence type="ECO:0000313" key="10">
    <source>
        <dbReference type="EMBL" id="KKK53498.1"/>
    </source>
</evidence>
<proteinExistence type="predicted"/>
<evidence type="ECO:0000256" key="3">
    <source>
        <dbReference type="ARBA" id="ARBA00022475"/>
    </source>
</evidence>
<evidence type="ECO:0000259" key="9">
    <source>
        <dbReference type="Pfam" id="PF20501"/>
    </source>
</evidence>